<dbReference type="SMART" id="SM00270">
    <property type="entry name" value="ChtBD1"/>
    <property type="match status" value="3"/>
</dbReference>
<accession>A0A813ZVM1</accession>
<dbReference type="GO" id="GO:0008061">
    <property type="term" value="F:chitin binding"/>
    <property type="evidence" value="ECO:0007669"/>
    <property type="project" value="UniProtKB-UniRule"/>
</dbReference>
<keyword evidence="3" id="KW-0175">Coiled coil</keyword>
<feature type="disulfide bond" evidence="2">
    <location>
        <begin position="605"/>
        <end position="619"/>
    </location>
</feature>
<protein>
    <recommendedName>
        <fullName evidence="4">Chitin-binding type-1 domain-containing protein</fullName>
    </recommendedName>
</protein>
<dbReference type="PANTHER" id="PTHR22595">
    <property type="entry name" value="CHITINASE-RELATED"/>
    <property type="match status" value="1"/>
</dbReference>
<gene>
    <name evidence="5" type="ORF">ZHD862_LOCUS7546</name>
</gene>
<dbReference type="Pfam" id="PF00182">
    <property type="entry name" value="Glyco_hydro_19"/>
    <property type="match status" value="1"/>
</dbReference>
<evidence type="ECO:0000313" key="5">
    <source>
        <dbReference type="EMBL" id="CAF0904183.1"/>
    </source>
</evidence>
<dbReference type="GO" id="GO:0016998">
    <property type="term" value="P:cell wall macromolecule catabolic process"/>
    <property type="evidence" value="ECO:0007669"/>
    <property type="project" value="InterPro"/>
</dbReference>
<dbReference type="InterPro" id="IPR023346">
    <property type="entry name" value="Lysozyme-like_dom_sf"/>
</dbReference>
<dbReference type="Pfam" id="PF00187">
    <property type="entry name" value="Chitin_bind_1"/>
    <property type="match status" value="2"/>
</dbReference>
<dbReference type="SUPFAM" id="SSF57016">
    <property type="entry name" value="Plant lectins/antimicrobial peptides"/>
    <property type="match status" value="3"/>
</dbReference>
<evidence type="ECO:0000256" key="2">
    <source>
        <dbReference type="PROSITE-ProRule" id="PRU00261"/>
    </source>
</evidence>
<dbReference type="Gene3D" id="1.10.530.10">
    <property type="match status" value="1"/>
</dbReference>
<organism evidence="5 6">
    <name type="scientific">Rotaria sordida</name>
    <dbReference type="NCBI Taxonomy" id="392033"/>
    <lineage>
        <taxon>Eukaryota</taxon>
        <taxon>Metazoa</taxon>
        <taxon>Spiralia</taxon>
        <taxon>Gnathifera</taxon>
        <taxon>Rotifera</taxon>
        <taxon>Eurotatoria</taxon>
        <taxon>Bdelloidea</taxon>
        <taxon>Philodinida</taxon>
        <taxon>Philodinidae</taxon>
        <taxon>Rotaria</taxon>
    </lineage>
</organism>
<dbReference type="InterPro" id="IPR000726">
    <property type="entry name" value="Glyco_hydro_19_cat"/>
</dbReference>
<evidence type="ECO:0000313" key="6">
    <source>
        <dbReference type="Proteomes" id="UP000663864"/>
    </source>
</evidence>
<dbReference type="EMBL" id="CAJNOT010000231">
    <property type="protein sequence ID" value="CAF0904183.1"/>
    <property type="molecule type" value="Genomic_DNA"/>
</dbReference>
<dbReference type="AlphaFoldDB" id="A0A813ZVM1"/>
<feature type="domain" description="Chitin-binding type-1" evidence="4">
    <location>
        <begin position="569"/>
        <end position="630"/>
    </location>
</feature>
<evidence type="ECO:0000256" key="1">
    <source>
        <dbReference type="ARBA" id="ARBA00022669"/>
    </source>
</evidence>
<dbReference type="SUPFAM" id="SSF53955">
    <property type="entry name" value="Lysozyme-like"/>
    <property type="match status" value="1"/>
</dbReference>
<comment type="caution">
    <text evidence="2">Lacks conserved residue(s) required for the propagation of feature annotation.</text>
</comment>
<dbReference type="GO" id="GO:0004568">
    <property type="term" value="F:chitinase activity"/>
    <property type="evidence" value="ECO:0007669"/>
    <property type="project" value="InterPro"/>
</dbReference>
<feature type="disulfide bond" evidence="2">
    <location>
        <begin position="511"/>
        <end position="525"/>
    </location>
</feature>
<dbReference type="InterPro" id="IPR026142">
    <property type="entry name" value="Pro_pase_1_reg_su_36"/>
</dbReference>
<evidence type="ECO:0000256" key="3">
    <source>
        <dbReference type="SAM" id="Coils"/>
    </source>
</evidence>
<dbReference type="GO" id="GO:0006032">
    <property type="term" value="P:chitin catabolic process"/>
    <property type="evidence" value="ECO:0007669"/>
    <property type="project" value="InterPro"/>
</dbReference>
<dbReference type="InterPro" id="IPR001002">
    <property type="entry name" value="Chitin-bd_1"/>
</dbReference>
<dbReference type="Proteomes" id="UP000663864">
    <property type="component" value="Unassembled WGS sequence"/>
</dbReference>
<dbReference type="Pfam" id="PF14895">
    <property type="entry name" value="PPPI_inhib"/>
    <property type="match status" value="1"/>
</dbReference>
<dbReference type="GO" id="GO:0019902">
    <property type="term" value="F:phosphatase binding"/>
    <property type="evidence" value="ECO:0007669"/>
    <property type="project" value="InterPro"/>
</dbReference>
<comment type="caution">
    <text evidence="5">The sequence shown here is derived from an EMBL/GenBank/DDBJ whole genome shotgun (WGS) entry which is preliminary data.</text>
</comment>
<name>A0A813ZVM1_9BILA</name>
<dbReference type="InterPro" id="IPR036861">
    <property type="entry name" value="Endochitinase-like_sf"/>
</dbReference>
<evidence type="ECO:0000259" key="4">
    <source>
        <dbReference type="PROSITE" id="PS50941"/>
    </source>
</evidence>
<reference evidence="5" key="1">
    <citation type="submission" date="2021-02" db="EMBL/GenBank/DDBJ databases">
        <authorList>
            <person name="Nowell W R."/>
        </authorList>
    </citation>
    <scope>NUCLEOTIDE SEQUENCE</scope>
</reference>
<dbReference type="PROSITE" id="PS50941">
    <property type="entry name" value="CHIT_BIND_I_2"/>
    <property type="match status" value="2"/>
</dbReference>
<sequence length="1247" mass="141867">MQNSDRPTEICTNQLLSIPIDGRWIWDEKRKELVYESRHRMNDDKKSSSNELLKIDLRSGLIHYRKQNRPLQYIIKTKDNNKITLDDIIQASLNVMSEMFYIPIEFEEYVSDRSQMEKNHIRIAYANLLACLRELGCKYAILLLGINLKDFHHMRNGDLYYSCTYIDRTIYESLFIFSTYFTWITFYRQNFDLIRNELARLFRADGDVEMLQIPMTESLEGRMKNDILINSINRHKLIDCTEIFSKSMAKKAAITRTSEIQNKKSSLRRTSSIFWNFNKISNESNRLIKQQTSKNRLNNVLAKDFNEQGLIFLIVIKILCYLSIEEFVEDDELYGFEFDMNSPYHHQRQKLFISQRKNCIRGILTKQLKSRNQSLIEEQYRHLKNKKTNEQLNMEEIENKIREREKMKRERLIKQQILNSSFYKNSSILPAPPNPLDNPRIMKDNQLILPKIQFKLKENIGIIGKSYSDFDLLRLTLKPNIEDNINIPTEFLVTLPDQMLARATCSKKNQCLSKWGYCGTGLDYCGDGCQAGPCTGTTTPITTSTTAGGLACSDPTQCRSKWGYCGTGSAYCGDGCQAGPCMGTTTPITTSTTAGGLACSDPTQCRSKWGFCGTGSDYCGDGCQAGPCTGTTMIISTSTSASGSIGVIDSNAFACVFNTINATLRASRFDGLKATGWTPMNKNEAAVFLAHVYHETDGLKTMREYCAPGCGSKYSGSWCSISGVQGKWYYGRGWFQLSWPCNYYSAGQYLGVDLLADPDKVENDPKLAVSTALWFYNANGMAAPAQIGDFAATTRIINGAVECDQGPGYSNQLTRIINAIKSREGQINDCNFKFLQHHKNDEEIHNYSTNPIKQLNLTESDIEKIIENAFESAKKYVTMVNMSKLLINKNIYTLPELSQFIKINISKSSSKVVDYTESINLDEDSDEDELCNQVKRCGPQCPASIYLLYYSDSDKITIYQMEAAHEHHNDRICGIDEYVKKSIENLFDDEEKKKFDANKISLCELEQCCGNNQDIPLDENKSFVVLYRILYNDEEYKDDEDVEDDGGIKFRIFISSIHLLNIVSMSQHIHADATYKLICQGFLVLVIGTTDLNKAFHPFVLAICSNEKKTKDFEFIFNSVQIGMQKINKALLQPTALILDAVDSIKDDFKKQKNQTILDFLNYFDSEWLKSNNGWYEGLQLYAPSTNNASEATNKTIKDDGIFRERHVSSRFLTISSNIINNWSIEQDPSLANAKIFATGSTISLEL</sequence>
<keyword evidence="2" id="KW-1015">Disulfide bond</keyword>
<feature type="domain" description="Chitin-binding type-1" evidence="4">
    <location>
        <begin position="503"/>
        <end position="536"/>
    </location>
</feature>
<keyword evidence="1 2" id="KW-0147">Chitin-binding</keyword>
<dbReference type="Gene3D" id="3.30.60.10">
    <property type="entry name" value="Endochitinase-like"/>
    <property type="match status" value="3"/>
</dbReference>
<feature type="coiled-coil region" evidence="3">
    <location>
        <begin position="380"/>
        <end position="407"/>
    </location>
</feature>
<dbReference type="CDD" id="cd00325">
    <property type="entry name" value="chitinase_GH19"/>
    <property type="match status" value="1"/>
</dbReference>
<proteinExistence type="predicted"/>
<dbReference type="CDD" id="cd00035">
    <property type="entry name" value="ChtBD1"/>
    <property type="match status" value="3"/>
</dbReference>
<dbReference type="PANTHER" id="PTHR22595:SF192">
    <property type="entry name" value="CHITIN-BINDING TYPE-1 DOMAIN-CONTAINING PROTEIN"/>
    <property type="match status" value="1"/>
</dbReference>